<keyword evidence="4 5" id="KW-0472">Membrane</keyword>
<dbReference type="Pfam" id="PF08507">
    <property type="entry name" value="COPI_assoc"/>
    <property type="match status" value="1"/>
</dbReference>
<evidence type="ECO:0008006" key="8">
    <source>
        <dbReference type="Google" id="ProtNLM"/>
    </source>
</evidence>
<accession>L8HJR0</accession>
<protein>
    <recommendedName>
        <fullName evidence="8">COPI associated protein</fullName>
    </recommendedName>
</protein>
<dbReference type="RefSeq" id="XP_004368202.1">
    <property type="nucleotide sequence ID" value="XM_004368145.1"/>
</dbReference>
<dbReference type="KEGG" id="acan:ACA1_295320"/>
<name>L8HJR0_ACACF</name>
<keyword evidence="3 5" id="KW-1133">Transmembrane helix</keyword>
<gene>
    <name evidence="6" type="ORF">ACA1_295320</name>
</gene>
<comment type="subcellular location">
    <subcellularLocation>
        <location evidence="1">Membrane</location>
        <topology evidence="1">Multi-pass membrane protein</topology>
    </subcellularLocation>
</comment>
<evidence type="ECO:0000256" key="1">
    <source>
        <dbReference type="ARBA" id="ARBA00004141"/>
    </source>
</evidence>
<evidence type="ECO:0000313" key="6">
    <source>
        <dbReference type="EMBL" id="ELR25447.1"/>
    </source>
</evidence>
<evidence type="ECO:0000313" key="7">
    <source>
        <dbReference type="Proteomes" id="UP000011083"/>
    </source>
</evidence>
<evidence type="ECO:0000256" key="5">
    <source>
        <dbReference type="SAM" id="Phobius"/>
    </source>
</evidence>
<keyword evidence="2 5" id="KW-0812">Transmembrane</keyword>
<feature type="transmembrane region" description="Helical" evidence="5">
    <location>
        <begin position="70"/>
        <end position="91"/>
    </location>
</feature>
<proteinExistence type="predicted"/>
<dbReference type="GeneID" id="14926504"/>
<evidence type="ECO:0000256" key="4">
    <source>
        <dbReference type="ARBA" id="ARBA00023136"/>
    </source>
</evidence>
<dbReference type="VEuPathDB" id="AmoebaDB:ACA1_295320"/>
<dbReference type="Proteomes" id="UP000011083">
    <property type="component" value="Unassembled WGS sequence"/>
</dbReference>
<dbReference type="AlphaFoldDB" id="L8HJR0"/>
<dbReference type="InterPro" id="IPR013714">
    <property type="entry name" value="Golgi_TVP15"/>
</dbReference>
<feature type="transmembrane region" description="Helical" evidence="5">
    <location>
        <begin position="132"/>
        <end position="152"/>
    </location>
</feature>
<dbReference type="GO" id="GO:0016020">
    <property type="term" value="C:membrane"/>
    <property type="evidence" value="ECO:0007669"/>
    <property type="project" value="UniProtKB-SubCell"/>
</dbReference>
<reference evidence="6 7" key="1">
    <citation type="journal article" date="2013" name="Genome Biol.">
        <title>Genome of Acanthamoeba castellanii highlights extensive lateral gene transfer and early evolution of tyrosine kinase signaling.</title>
        <authorList>
            <person name="Clarke M."/>
            <person name="Lohan A.J."/>
            <person name="Liu B."/>
            <person name="Lagkouvardos I."/>
            <person name="Roy S."/>
            <person name="Zafar N."/>
            <person name="Bertelli C."/>
            <person name="Schilde C."/>
            <person name="Kianianmomeni A."/>
            <person name="Burglin T.R."/>
            <person name="Frech C."/>
            <person name="Turcotte B."/>
            <person name="Kopec K.O."/>
            <person name="Synnott J.M."/>
            <person name="Choo C."/>
            <person name="Paponov I."/>
            <person name="Finkler A."/>
            <person name="Soon Heng Tan C."/>
            <person name="Hutchins A.P."/>
            <person name="Weinmeier T."/>
            <person name="Rattei T."/>
            <person name="Chu J.S."/>
            <person name="Gimenez G."/>
            <person name="Irimia M."/>
            <person name="Rigden D.J."/>
            <person name="Fitzpatrick D.A."/>
            <person name="Lorenzo-Morales J."/>
            <person name="Bateman A."/>
            <person name="Chiu C.H."/>
            <person name="Tang P."/>
            <person name="Hegemann P."/>
            <person name="Fromm H."/>
            <person name="Raoult D."/>
            <person name="Greub G."/>
            <person name="Miranda-Saavedra D."/>
            <person name="Chen N."/>
            <person name="Nash P."/>
            <person name="Ginger M.L."/>
            <person name="Horn M."/>
            <person name="Schaap P."/>
            <person name="Caler L."/>
            <person name="Loftus B."/>
        </authorList>
    </citation>
    <scope>NUCLEOTIDE SEQUENCE [LARGE SCALE GENOMIC DNA]</scope>
    <source>
        <strain evidence="6 7">Neff</strain>
    </source>
</reference>
<feature type="transmembrane region" description="Helical" evidence="5">
    <location>
        <begin position="103"/>
        <end position="126"/>
    </location>
</feature>
<organism evidence="6 7">
    <name type="scientific">Acanthamoeba castellanii (strain ATCC 30010 / Neff)</name>
    <dbReference type="NCBI Taxonomy" id="1257118"/>
    <lineage>
        <taxon>Eukaryota</taxon>
        <taxon>Amoebozoa</taxon>
        <taxon>Discosea</taxon>
        <taxon>Longamoebia</taxon>
        <taxon>Centramoebida</taxon>
        <taxon>Acanthamoebidae</taxon>
        <taxon>Acanthamoeba</taxon>
    </lineage>
</organism>
<sequence>MENTAILAPNETVYLTTDGNLATPAEGLRGRLRRYLEAKPTVWMMNLLTFVTGIFLCVAIFLGILAGFSLLRWIGGIVLLFCSVMVVMAAFPIPQIRDIVFRWAMFLAAYNGRGIFTFCVGLLTTIMGPLGVLAGILAMLVGAMHLMMYVYFRDIIEEDYKKIEGRRQGGYAVDQVEVAMEPDPNVLGDFYATTPHKGLGSTYSTSYGSVGDSKATTTYGSTAPTYEVLPVGK</sequence>
<dbReference type="EMBL" id="KB007805">
    <property type="protein sequence ID" value="ELR25447.1"/>
    <property type="molecule type" value="Genomic_DNA"/>
</dbReference>
<evidence type="ECO:0000256" key="3">
    <source>
        <dbReference type="ARBA" id="ARBA00022989"/>
    </source>
</evidence>
<evidence type="ECO:0000256" key="2">
    <source>
        <dbReference type="ARBA" id="ARBA00022692"/>
    </source>
</evidence>
<keyword evidence="7" id="KW-1185">Reference proteome</keyword>
<feature type="transmembrane region" description="Helical" evidence="5">
    <location>
        <begin position="41"/>
        <end position="64"/>
    </location>
</feature>